<organism evidence="4 5">
    <name type="scientific">Brucella grignonensis</name>
    <dbReference type="NCBI Taxonomy" id="94627"/>
    <lineage>
        <taxon>Bacteria</taxon>
        <taxon>Pseudomonadati</taxon>
        <taxon>Pseudomonadota</taxon>
        <taxon>Alphaproteobacteria</taxon>
        <taxon>Hyphomicrobiales</taxon>
        <taxon>Brucellaceae</taxon>
        <taxon>Brucella/Ochrobactrum group</taxon>
        <taxon>Brucella</taxon>
    </lineage>
</organism>
<dbReference type="CDD" id="cd02440">
    <property type="entry name" value="AdoMet_MTases"/>
    <property type="match status" value="1"/>
</dbReference>
<evidence type="ECO:0000256" key="2">
    <source>
        <dbReference type="SAM" id="MobiDB-lite"/>
    </source>
</evidence>
<accession>A0A256FSB7</accession>
<comment type="caution">
    <text evidence="4">The sequence shown here is derived from an EMBL/GenBank/DDBJ whole genome shotgun (WGS) entry which is preliminary data.</text>
</comment>
<dbReference type="Pfam" id="PF13649">
    <property type="entry name" value="Methyltransf_25"/>
    <property type="match status" value="1"/>
</dbReference>
<feature type="domain" description="Methyltransferase" evidence="3">
    <location>
        <begin position="51"/>
        <end position="143"/>
    </location>
</feature>
<dbReference type="InterPro" id="IPR029063">
    <property type="entry name" value="SAM-dependent_MTases_sf"/>
</dbReference>
<dbReference type="GO" id="GO:0016740">
    <property type="term" value="F:transferase activity"/>
    <property type="evidence" value="ECO:0007669"/>
    <property type="project" value="UniProtKB-KW"/>
</dbReference>
<feature type="region of interest" description="Disordered" evidence="2">
    <location>
        <begin position="233"/>
        <end position="252"/>
    </location>
</feature>
<sequence length="252" mass="27781">MTRRPAEAMERRIMENSWDNRFDREDYLFGTEPNAFLASQAFRLKIGMKALAVADGEGRNGVWLAERGLNVVSVDSSTVGLAKARALAHDRGVNLETVHADLAEWEWEPETFDVVVAIFVQFAPPELRKKMFAGFHTCLKPGGLLIMQGYRTEQLQYRTGGPPNADHLYTADLLIRSFAHWEIRYLQEHDSLIEEGAGHAGMSALIDLVAEKAMHDSLPIPAAHAIGTQQDVAPPFAARGRSGRALTGSGAD</sequence>
<dbReference type="PANTHER" id="PTHR43861">
    <property type="entry name" value="TRANS-ACONITATE 2-METHYLTRANSFERASE-RELATED"/>
    <property type="match status" value="1"/>
</dbReference>
<dbReference type="PANTHER" id="PTHR43861:SF3">
    <property type="entry name" value="PUTATIVE (AFU_ORTHOLOGUE AFUA_2G14390)-RELATED"/>
    <property type="match status" value="1"/>
</dbReference>
<gene>
    <name evidence="4" type="ORF">CEV33_4954</name>
</gene>
<reference evidence="4 5" key="1">
    <citation type="submission" date="2017-07" db="EMBL/GenBank/DDBJ databases">
        <title>Phylogenetic study on the rhizospheric bacterium Ochrobactrum sp. A44.</title>
        <authorList>
            <person name="Krzyzanowska D.M."/>
            <person name="Ossowicki A."/>
            <person name="Rajewska M."/>
            <person name="Maciag T."/>
            <person name="Kaczynski Z."/>
            <person name="Czerwicka M."/>
            <person name="Jafra S."/>
        </authorList>
    </citation>
    <scope>NUCLEOTIDE SEQUENCE [LARGE SCALE GENOMIC DNA]</scope>
    <source>
        <strain evidence="4 5">OgA9a</strain>
    </source>
</reference>
<dbReference type="SUPFAM" id="SSF53335">
    <property type="entry name" value="S-adenosyl-L-methionine-dependent methyltransferases"/>
    <property type="match status" value="1"/>
</dbReference>
<keyword evidence="5" id="KW-1185">Reference proteome</keyword>
<dbReference type="Proteomes" id="UP000216478">
    <property type="component" value="Unassembled WGS sequence"/>
</dbReference>
<evidence type="ECO:0000313" key="4">
    <source>
        <dbReference type="EMBL" id="OYR17724.1"/>
    </source>
</evidence>
<protein>
    <submittedName>
        <fullName evidence="4">Tellurite resistance TehB family protein</fullName>
    </submittedName>
</protein>
<dbReference type="Gene3D" id="3.40.50.150">
    <property type="entry name" value="Vaccinia Virus protein VP39"/>
    <property type="match status" value="1"/>
</dbReference>
<evidence type="ECO:0000256" key="1">
    <source>
        <dbReference type="ARBA" id="ARBA00022679"/>
    </source>
</evidence>
<dbReference type="AlphaFoldDB" id="A0A256FSB7"/>
<keyword evidence="1" id="KW-0808">Transferase</keyword>
<dbReference type="InterPro" id="IPR041698">
    <property type="entry name" value="Methyltransf_25"/>
</dbReference>
<dbReference type="EMBL" id="NNRL01000143">
    <property type="protein sequence ID" value="OYR17724.1"/>
    <property type="molecule type" value="Genomic_DNA"/>
</dbReference>
<proteinExistence type="predicted"/>
<dbReference type="RefSeq" id="WP_235818342.1">
    <property type="nucleotide sequence ID" value="NZ_JBHEER010000014.1"/>
</dbReference>
<evidence type="ECO:0000259" key="3">
    <source>
        <dbReference type="Pfam" id="PF13649"/>
    </source>
</evidence>
<name>A0A256FSB7_9HYPH</name>
<evidence type="ECO:0000313" key="5">
    <source>
        <dbReference type="Proteomes" id="UP000216478"/>
    </source>
</evidence>